<evidence type="ECO:0000313" key="1">
    <source>
        <dbReference type="Proteomes" id="UP000095286"/>
    </source>
</evidence>
<accession>A0AC35TUD4</accession>
<sequence>MVEKMEIDEAAAAPVVVEQDSAQKKQEKLFNNLHDCCGLLEKGETFILGRLLQSLTRTRKEINGELLGRLIESCFNGIDEQKGTLFSLLPAQCRPVKTGEAMDVDCTVVTSKKVAAGKMLPTTVIEVELYIHILALLFLVDSHKYEEALKICKIVIARVDSLETRTLDPLLAKGFYYYALMHEKAGTLGEIISYFNARLRTATLHRQKESQAILIVSLLRAYITGKQHQSAAQLLSKVTFPDHVNNSELARFLYYQGRVKALELKYREAFELFENAMRKAPQNSAIGFKQNVQKWMVVLCLLQGEVPDKAVFRQEIYRNSLGPYFRLANACRKGDVENFNEVVGLCKQSFDKDETYSLVVRLRQNVIRTAVRNISLAYSKISIKSICQKLHIQSETEVEYLVAKAIKDGNINAYITFDKGPGERFMQSKDIEDLYKGEQPQMVFDVRIKTCLELHNLSVKSLRFPPNNKGLSVETIEEQRKREQAELDFAKEMAEEEDDI</sequence>
<name>A0AC35TUD4_9BILA</name>
<evidence type="ECO:0000313" key="2">
    <source>
        <dbReference type="WBParaSite" id="RSKR_0000423300.1"/>
    </source>
</evidence>
<dbReference type="WBParaSite" id="RSKR_0000423300.1">
    <property type="protein sequence ID" value="RSKR_0000423300.1"/>
    <property type="gene ID" value="RSKR_0000423300"/>
</dbReference>
<protein>
    <submittedName>
        <fullName evidence="2">PCI domain-containing protein</fullName>
    </submittedName>
</protein>
<dbReference type="Proteomes" id="UP000095286">
    <property type="component" value="Unplaced"/>
</dbReference>
<organism evidence="1 2">
    <name type="scientific">Rhabditophanes sp. KR3021</name>
    <dbReference type="NCBI Taxonomy" id="114890"/>
    <lineage>
        <taxon>Eukaryota</taxon>
        <taxon>Metazoa</taxon>
        <taxon>Ecdysozoa</taxon>
        <taxon>Nematoda</taxon>
        <taxon>Chromadorea</taxon>
        <taxon>Rhabditida</taxon>
        <taxon>Tylenchina</taxon>
        <taxon>Panagrolaimomorpha</taxon>
        <taxon>Strongyloidoidea</taxon>
        <taxon>Alloionematidae</taxon>
        <taxon>Rhabditophanes</taxon>
    </lineage>
</organism>
<proteinExistence type="predicted"/>
<reference evidence="2" key="1">
    <citation type="submission" date="2016-11" db="UniProtKB">
        <authorList>
            <consortium name="WormBaseParasite"/>
        </authorList>
    </citation>
    <scope>IDENTIFICATION</scope>
    <source>
        <strain evidence="2">KR3021</strain>
    </source>
</reference>